<keyword evidence="3 5" id="KW-1133">Transmembrane helix</keyword>
<keyword evidence="2 5" id="KW-0812">Transmembrane</keyword>
<reference evidence="7 8" key="1">
    <citation type="submission" date="2024-03" db="EMBL/GenBank/DDBJ databases">
        <title>Complete genome sequence of the green alga Chloropicon roscoffensis RCC1871.</title>
        <authorList>
            <person name="Lemieux C."/>
            <person name="Pombert J.-F."/>
            <person name="Otis C."/>
            <person name="Turmel M."/>
        </authorList>
    </citation>
    <scope>NUCLEOTIDE SEQUENCE [LARGE SCALE GENOMIC DNA]</scope>
    <source>
        <strain evidence="7 8">RCC1871</strain>
    </source>
</reference>
<protein>
    <submittedName>
        <fullName evidence="7">Mucolipin</fullName>
    </submittedName>
</protein>
<dbReference type="PANTHER" id="PTHR12127">
    <property type="entry name" value="MUCOLIPIN"/>
    <property type="match status" value="1"/>
</dbReference>
<evidence type="ECO:0000256" key="2">
    <source>
        <dbReference type="ARBA" id="ARBA00022692"/>
    </source>
</evidence>
<gene>
    <name evidence="7" type="ORF">HKI87_05g38440</name>
</gene>
<feature type="transmembrane region" description="Helical" evidence="5">
    <location>
        <begin position="294"/>
        <end position="313"/>
    </location>
</feature>
<dbReference type="Gene3D" id="1.10.287.70">
    <property type="match status" value="1"/>
</dbReference>
<dbReference type="Proteomes" id="UP001472866">
    <property type="component" value="Chromosome 05"/>
</dbReference>
<dbReference type="AlphaFoldDB" id="A0AAX4P8M9"/>
<feature type="transmembrane region" description="Helical" evidence="5">
    <location>
        <begin position="370"/>
        <end position="393"/>
    </location>
</feature>
<evidence type="ECO:0000256" key="5">
    <source>
        <dbReference type="SAM" id="Phobius"/>
    </source>
</evidence>
<evidence type="ECO:0000256" key="3">
    <source>
        <dbReference type="ARBA" id="ARBA00022989"/>
    </source>
</evidence>
<dbReference type="GO" id="GO:0072345">
    <property type="term" value="F:NAADP-sensitive calcium-release channel activity"/>
    <property type="evidence" value="ECO:0007669"/>
    <property type="project" value="TreeGrafter"/>
</dbReference>
<evidence type="ECO:0000259" key="6">
    <source>
        <dbReference type="Pfam" id="PF00520"/>
    </source>
</evidence>
<keyword evidence="8" id="KW-1185">Reference proteome</keyword>
<evidence type="ECO:0000313" key="8">
    <source>
        <dbReference type="Proteomes" id="UP001472866"/>
    </source>
</evidence>
<feature type="transmembrane region" description="Helical" evidence="5">
    <location>
        <begin position="441"/>
        <end position="462"/>
    </location>
</feature>
<feature type="domain" description="Ion transport" evidence="6">
    <location>
        <begin position="295"/>
        <end position="537"/>
    </location>
</feature>
<dbReference type="EMBL" id="CP151505">
    <property type="protein sequence ID" value="WZN62308.1"/>
    <property type="molecule type" value="Genomic_DNA"/>
</dbReference>
<evidence type="ECO:0000256" key="4">
    <source>
        <dbReference type="ARBA" id="ARBA00023136"/>
    </source>
</evidence>
<keyword evidence="4 5" id="KW-0472">Membrane</keyword>
<feature type="transmembrane region" description="Helical" evidence="5">
    <location>
        <begin position="507"/>
        <end position="528"/>
    </location>
</feature>
<evidence type="ECO:0000256" key="1">
    <source>
        <dbReference type="ARBA" id="ARBA00004141"/>
    </source>
</evidence>
<dbReference type="InterPro" id="IPR039031">
    <property type="entry name" value="Mucolipin"/>
</dbReference>
<name>A0AAX4P8M9_9CHLO</name>
<feature type="transmembrane region" description="Helical" evidence="5">
    <location>
        <begin position="399"/>
        <end position="420"/>
    </location>
</feature>
<dbReference type="GO" id="GO:0016020">
    <property type="term" value="C:membrane"/>
    <property type="evidence" value="ECO:0007669"/>
    <property type="project" value="UniProtKB-SubCell"/>
</dbReference>
<evidence type="ECO:0000313" key="7">
    <source>
        <dbReference type="EMBL" id="WZN62308.1"/>
    </source>
</evidence>
<feature type="transmembrane region" description="Helical" evidence="5">
    <location>
        <begin position="91"/>
        <end position="110"/>
    </location>
</feature>
<dbReference type="InterPro" id="IPR005821">
    <property type="entry name" value="Ion_trans_dom"/>
</dbReference>
<organism evidence="7 8">
    <name type="scientific">Chloropicon roscoffensis</name>
    <dbReference type="NCBI Taxonomy" id="1461544"/>
    <lineage>
        <taxon>Eukaryota</taxon>
        <taxon>Viridiplantae</taxon>
        <taxon>Chlorophyta</taxon>
        <taxon>Chloropicophyceae</taxon>
        <taxon>Chloropicales</taxon>
        <taxon>Chloropicaceae</taxon>
        <taxon>Chloropicon</taxon>
    </lineage>
</organism>
<sequence>MSSSSPHSKVLKTSTTDPLLVRLLEQADQLKLSDARDDVEGGLRRTGSFRSSRLRRKKWSSEFTSLTDVAGWMAASPWYKWKEKGRFPVKLFLHLSIVILSLFQIVFLSTNTGKIIRNTKSFVDDIVVPTSIPVYNLTGLVGALNRTMCDVCAYEKDSLMIFTINEPFQLTVDKLVDGGQIFNTSRPDFSMDTVSDTYPVYCSDCPDSLSDTELDLSHMMDEDRQKLRHSLSSVGIQFSIQQLTYLEGGRYCLDWDVELYYAISLRVGTLSKPKIKTKAAGCGHWPTDPINIPLVWVNAWLLVFSCVSFVLVLRQFGRHYVLYSEVTKQVKSVELGSAGHGAFPTEEEKRNFLDTWAKLARFRKTKFFSLWNLFTMTTNVLQVIGSAILLMNHGRSGNVLINTLIGFAASGALLNMVRYFRFFPKSYLLILTLRYALPKSLRFIMCATVIYLAYAVLGMALFGEGTGAFSDLGQSIQTLFSIVNGDNITAYFQAMTKASNTFVSRCYVISFIFLCMWVALNILLGVVIEGYNQAVERVKDISGEVNLSDGEQPERGELPGGSLRERRVAREPHGGVAGRYASI</sequence>
<dbReference type="Pfam" id="PF00520">
    <property type="entry name" value="Ion_trans"/>
    <property type="match status" value="1"/>
</dbReference>
<accession>A0AAX4P8M9</accession>
<comment type="subcellular location">
    <subcellularLocation>
        <location evidence="1">Membrane</location>
        <topology evidence="1">Multi-pass membrane protein</topology>
    </subcellularLocation>
</comment>
<dbReference type="PANTHER" id="PTHR12127:SF7">
    <property type="entry name" value="SD02261P"/>
    <property type="match status" value="1"/>
</dbReference>
<proteinExistence type="predicted"/>